<dbReference type="AlphaFoldDB" id="A0A317XWT0"/>
<evidence type="ECO:0008006" key="3">
    <source>
        <dbReference type="Google" id="ProtNLM"/>
    </source>
</evidence>
<evidence type="ECO:0000313" key="2">
    <source>
        <dbReference type="Proteomes" id="UP000246740"/>
    </source>
</evidence>
<reference evidence="1 2" key="1">
    <citation type="journal article" date="2018" name="Mol. Biol. Evol.">
        <title>Broad Genomic Sampling Reveals a Smut Pathogenic Ancestry of the Fungal Clade Ustilaginomycotina.</title>
        <authorList>
            <person name="Kijpornyongpan T."/>
            <person name="Mondo S.J."/>
            <person name="Barry K."/>
            <person name="Sandor L."/>
            <person name="Lee J."/>
            <person name="Lipzen A."/>
            <person name="Pangilinan J."/>
            <person name="LaButti K."/>
            <person name="Hainaut M."/>
            <person name="Henrissat B."/>
            <person name="Grigoriev I.V."/>
            <person name="Spatafora J.W."/>
            <person name="Aime M.C."/>
        </authorList>
    </citation>
    <scope>NUCLEOTIDE SEQUENCE [LARGE SCALE GENOMIC DNA]</scope>
    <source>
        <strain evidence="1 2">MCA 3645</strain>
    </source>
</reference>
<accession>A0A317XWT0</accession>
<name>A0A317XWT0_9BASI</name>
<keyword evidence="2" id="KW-1185">Reference proteome</keyword>
<protein>
    <recommendedName>
        <fullName evidence="3">F-box domain-containing protein</fullName>
    </recommendedName>
</protein>
<proteinExistence type="predicted"/>
<sequence>MLTLPSEVVLHVLQYVAFVSPSAALSVCLVCRSAYPVGKRALDSHITIRSRQDLVSIVSELSSRKSVLSIFVNNRDSTVSSGQQNRSISVLQAPLRAALSHGPDPTHEHVELVQALVKQEPSQVLEALLSRFRHVEYLFFWEPFSINYPPEISESGHISAYPLDTYLAAHELDAPQSHPALDSSSNPRSRVALLKELTMSYLALRPRQFAHTVPGPTGSLLAFSNLTHLHLHWPALTGELADSLASLPALAHVRLSRPRPDGLVDGITKWLSLSSPFARRPDAPAALDYKFHRLVVELGLYLDDLLIQDLVLLEQASRVTLGASTFHRLLLLERNRDRTKYSGQWLQFDQASSWREWRDRLEGRSACWITPCYCQSLPAQ</sequence>
<dbReference type="EMBL" id="KZ819188">
    <property type="protein sequence ID" value="PWZ02776.1"/>
    <property type="molecule type" value="Genomic_DNA"/>
</dbReference>
<gene>
    <name evidence="1" type="ORF">BCV70DRAFT_197036</name>
</gene>
<evidence type="ECO:0000313" key="1">
    <source>
        <dbReference type="EMBL" id="PWZ02776.1"/>
    </source>
</evidence>
<dbReference type="InParanoid" id="A0A317XWT0"/>
<dbReference type="Proteomes" id="UP000246740">
    <property type="component" value="Unassembled WGS sequence"/>
</dbReference>
<organism evidence="1 2">
    <name type="scientific">Testicularia cyperi</name>
    <dbReference type="NCBI Taxonomy" id="1882483"/>
    <lineage>
        <taxon>Eukaryota</taxon>
        <taxon>Fungi</taxon>
        <taxon>Dikarya</taxon>
        <taxon>Basidiomycota</taxon>
        <taxon>Ustilaginomycotina</taxon>
        <taxon>Ustilaginomycetes</taxon>
        <taxon>Ustilaginales</taxon>
        <taxon>Anthracoideaceae</taxon>
        <taxon>Testicularia</taxon>
    </lineage>
</organism>